<comment type="caution">
    <text evidence="1">The sequence shown here is derived from an EMBL/GenBank/DDBJ whole genome shotgun (WGS) entry which is preliminary data.</text>
</comment>
<proteinExistence type="predicted"/>
<dbReference type="SUPFAM" id="SSF101898">
    <property type="entry name" value="NHL repeat"/>
    <property type="match status" value="1"/>
</dbReference>
<protein>
    <submittedName>
        <fullName evidence="1">Uncharacterized protein</fullName>
    </submittedName>
</protein>
<dbReference type="Gene3D" id="2.120.10.30">
    <property type="entry name" value="TolB, C-terminal domain"/>
    <property type="match status" value="2"/>
</dbReference>
<evidence type="ECO:0000313" key="1">
    <source>
        <dbReference type="EMBL" id="CAF1375703.1"/>
    </source>
</evidence>
<dbReference type="InterPro" id="IPR050952">
    <property type="entry name" value="TRIM-NHL_E3_ligases"/>
</dbReference>
<dbReference type="AlphaFoldDB" id="A0A8S2F6U9"/>
<dbReference type="EMBL" id="CAJNOK010024370">
    <property type="protein sequence ID" value="CAF1375703.1"/>
    <property type="molecule type" value="Genomic_DNA"/>
</dbReference>
<dbReference type="Proteomes" id="UP000677228">
    <property type="component" value="Unassembled WGS sequence"/>
</dbReference>
<evidence type="ECO:0000313" key="3">
    <source>
        <dbReference type="Proteomes" id="UP000677228"/>
    </source>
</evidence>
<reference evidence="1" key="1">
    <citation type="submission" date="2021-02" db="EMBL/GenBank/DDBJ databases">
        <authorList>
            <person name="Nowell W R."/>
        </authorList>
    </citation>
    <scope>NUCLEOTIDE SEQUENCE</scope>
</reference>
<dbReference type="CDD" id="cd05819">
    <property type="entry name" value="NHL"/>
    <property type="match status" value="1"/>
</dbReference>
<gene>
    <name evidence="1" type="ORF">OVA965_LOCUS31879</name>
    <name evidence="2" type="ORF">TMI583_LOCUS32725</name>
</gene>
<organism evidence="1 3">
    <name type="scientific">Didymodactylos carnosus</name>
    <dbReference type="NCBI Taxonomy" id="1234261"/>
    <lineage>
        <taxon>Eukaryota</taxon>
        <taxon>Metazoa</taxon>
        <taxon>Spiralia</taxon>
        <taxon>Gnathifera</taxon>
        <taxon>Rotifera</taxon>
        <taxon>Eurotatoria</taxon>
        <taxon>Bdelloidea</taxon>
        <taxon>Philodinida</taxon>
        <taxon>Philodinidae</taxon>
        <taxon>Didymodactylos</taxon>
    </lineage>
</organism>
<accession>A0A8S2F6U9</accession>
<dbReference type="Proteomes" id="UP000682733">
    <property type="component" value="Unassembled WGS sequence"/>
</dbReference>
<dbReference type="InterPro" id="IPR011042">
    <property type="entry name" value="6-blade_b-propeller_TolB-like"/>
</dbReference>
<evidence type="ECO:0000313" key="2">
    <source>
        <dbReference type="EMBL" id="CAF4184551.1"/>
    </source>
</evidence>
<name>A0A8S2F6U9_9BILA</name>
<dbReference type="PANTHER" id="PTHR24104">
    <property type="entry name" value="E3 UBIQUITIN-PROTEIN LIGASE NHLRC1-RELATED"/>
    <property type="match status" value="1"/>
</dbReference>
<dbReference type="EMBL" id="CAJOBA010046048">
    <property type="protein sequence ID" value="CAF4184551.1"/>
    <property type="molecule type" value="Genomic_DNA"/>
</dbReference>
<sequence length="222" mass="24860">MTIEWSNDDQLFYGTGIFIDPNESNSPLYIVDTQNERVLQYDAKGTSEGHIVVLGGEGRGDGVNQLENPQDVTVDPQDAYHIYVDEEESVYVADHENHRIMKWKKGASEGEVVAGGNGRGRNLNQLCYPSSVYVDRRKSVYVTDTINDRIVRWLKGAKSGSTVIAGSNKGDVGVCNPKDLTFDRNGNLYLTDENNMYLDDESPNEYGHGRVQMFALEKRTLD</sequence>